<keyword evidence="3" id="KW-1185">Reference proteome</keyword>
<evidence type="ECO:0008006" key="4">
    <source>
        <dbReference type="Google" id="ProtNLM"/>
    </source>
</evidence>
<gene>
    <name evidence="2" type="ORF">QTG54_014532</name>
</gene>
<organism evidence="2 3">
    <name type="scientific">Skeletonema marinoi</name>
    <dbReference type="NCBI Taxonomy" id="267567"/>
    <lineage>
        <taxon>Eukaryota</taxon>
        <taxon>Sar</taxon>
        <taxon>Stramenopiles</taxon>
        <taxon>Ochrophyta</taxon>
        <taxon>Bacillariophyta</taxon>
        <taxon>Coscinodiscophyceae</taxon>
        <taxon>Thalassiosirophycidae</taxon>
        <taxon>Thalassiosirales</taxon>
        <taxon>Skeletonemataceae</taxon>
        <taxon>Skeletonema</taxon>
        <taxon>Skeletonema marinoi-dohrnii complex</taxon>
    </lineage>
</organism>
<feature type="chain" id="PRO_5041976067" description="Transmembrane protein" evidence="1">
    <location>
        <begin position="26"/>
        <end position="506"/>
    </location>
</feature>
<evidence type="ECO:0000256" key="1">
    <source>
        <dbReference type="SAM" id="SignalP"/>
    </source>
</evidence>
<dbReference type="Proteomes" id="UP001224775">
    <property type="component" value="Unassembled WGS sequence"/>
</dbReference>
<feature type="signal peptide" evidence="1">
    <location>
        <begin position="1"/>
        <end position="25"/>
    </location>
</feature>
<reference evidence="2" key="1">
    <citation type="submission" date="2023-06" db="EMBL/GenBank/DDBJ databases">
        <title>Survivors Of The Sea: Transcriptome response of Skeletonema marinoi to long-term dormancy.</title>
        <authorList>
            <person name="Pinder M.I.M."/>
            <person name="Kourtchenko O."/>
            <person name="Robertson E.K."/>
            <person name="Larsson T."/>
            <person name="Maumus F."/>
            <person name="Osuna-Cruz C.M."/>
            <person name="Vancaester E."/>
            <person name="Stenow R."/>
            <person name="Vandepoele K."/>
            <person name="Ploug H."/>
            <person name="Bruchert V."/>
            <person name="Godhe A."/>
            <person name="Topel M."/>
        </authorList>
    </citation>
    <scope>NUCLEOTIDE SEQUENCE</scope>
    <source>
        <strain evidence="2">R05AC</strain>
    </source>
</reference>
<dbReference type="AlphaFoldDB" id="A0AAD8XW27"/>
<dbReference type="EMBL" id="JATAAI010000037">
    <property type="protein sequence ID" value="KAK1734659.1"/>
    <property type="molecule type" value="Genomic_DNA"/>
</dbReference>
<proteinExistence type="predicted"/>
<keyword evidence="1" id="KW-0732">Signal</keyword>
<comment type="caution">
    <text evidence="2">The sequence shown here is derived from an EMBL/GenBank/DDBJ whole genome shotgun (WGS) entry which is preliminary data.</text>
</comment>
<evidence type="ECO:0000313" key="3">
    <source>
        <dbReference type="Proteomes" id="UP001224775"/>
    </source>
</evidence>
<evidence type="ECO:0000313" key="2">
    <source>
        <dbReference type="EMBL" id="KAK1734659.1"/>
    </source>
</evidence>
<sequence>MKTILRTMLLFSIVFLVLVAVGASAFQTTASSNAKHQTTAPVLFSSKRDGDDGYTTKEKMKRRRRQRNLDFWGVDMHSKSDAAPQFPSTFEGVAEQAFEAIAGTICGLQRPDPNVASNAMHSSVLDYRPTHSPYASIKRWGNGDERPISKKDMEAPARIGIEIDGASFLLLKEHLQSDIKGTAEGRAMIIFSLELAQRLVASPWNGFEEASSGLRPCAVFYNTMDQALMASRELSRLKEEVRTNKDILDQIHISSLGQGSLPTHMEKKRKKQPTNGIVLVVKPTDYDIDSPIPNIGRPTVYADCLEKLQRILFQASASSLPAIVISPRLTELAPLVQPPTTHTYKTGPWGYEQSNYQRSATYGGIEPPVGPTSWLLRDLIPPVYVWIGCSLDIAGANTVRKRKLLAKPSLRSIAESYRNQQRIDKGEDHAGSVDDATEYSFYSRLAMTQSSMETGHAWNIFAVKENASNEDWQSSHQFIGSSMASRGRPSSGIMKDVFVEWISHSS</sequence>
<name>A0AAD8XW27_9STRA</name>
<accession>A0AAD8XW27</accession>
<protein>
    <recommendedName>
        <fullName evidence="4">Transmembrane protein</fullName>
    </recommendedName>
</protein>